<keyword evidence="3" id="KW-1185">Reference proteome</keyword>
<gene>
    <name evidence="2" type="ORF">QWZ15_08140</name>
</gene>
<evidence type="ECO:0000313" key="3">
    <source>
        <dbReference type="Proteomes" id="UP001236663"/>
    </source>
</evidence>
<dbReference type="SUPFAM" id="SSF47384">
    <property type="entry name" value="Homodimeric domain of signal transducing histidine kinase"/>
    <property type="match status" value="1"/>
</dbReference>
<reference evidence="3" key="1">
    <citation type="journal article" date="2019" name="Int. J. Syst. Evol. Microbiol.">
        <title>The Global Catalogue of Microorganisms (GCM) 10K type strain sequencing project: providing services to taxonomists for standard genome sequencing and annotation.</title>
        <authorList>
            <consortium name="The Broad Institute Genomics Platform"/>
            <consortium name="The Broad Institute Genome Sequencing Center for Infectious Disease"/>
            <person name="Wu L."/>
            <person name="Ma J."/>
        </authorList>
    </citation>
    <scope>NUCLEOTIDE SEQUENCE [LARGE SCALE GENOMIC DNA]</scope>
    <source>
        <strain evidence="3">CECT 7706</strain>
    </source>
</reference>
<accession>A0ABT8C7T1</accession>
<feature type="coiled-coil region" evidence="1">
    <location>
        <begin position="159"/>
        <end position="193"/>
    </location>
</feature>
<keyword evidence="2" id="KW-0808">Transferase</keyword>
<dbReference type="RefSeq" id="WP_163384248.1">
    <property type="nucleotide sequence ID" value="NZ_JAUFQS010000007.1"/>
</dbReference>
<proteinExistence type="predicted"/>
<organism evidence="2 3">
    <name type="scientific">Cyclobacterium jeungdonense</name>
    <dbReference type="NCBI Taxonomy" id="708087"/>
    <lineage>
        <taxon>Bacteria</taxon>
        <taxon>Pseudomonadati</taxon>
        <taxon>Bacteroidota</taxon>
        <taxon>Cytophagia</taxon>
        <taxon>Cytophagales</taxon>
        <taxon>Cyclobacteriaceae</taxon>
        <taxon>Cyclobacterium</taxon>
    </lineage>
</organism>
<keyword evidence="2" id="KW-0418">Kinase</keyword>
<evidence type="ECO:0000313" key="2">
    <source>
        <dbReference type="EMBL" id="MDN3687795.1"/>
    </source>
</evidence>
<sequence length="274" mass="31482">MNATQSYLGYKILFEAMVRFSAGISEVKSLERLPYEISRHLKYLINFQNFRFYYTVPEGMDLIMVDKVGYTSYVLSCQLDPDTLEAEVMETGIPGHIKCPETGDNLHCWKFANGKDQHSLIRIQSHDTLSLAENSIPLIKVINKMVSTRVENLKMVDLIHRQNRKLENLTVALQSKNDEVRELNRMQEATIQEKTASLKSSNSKLKALIQFNSHQLREPLTRVLGMIAIKDDIPQSEFISDILPLMQESVVDLDFAVREVIERSELLNEEMETT</sequence>
<dbReference type="Proteomes" id="UP001236663">
    <property type="component" value="Unassembled WGS sequence"/>
</dbReference>
<dbReference type="InterPro" id="IPR036097">
    <property type="entry name" value="HisK_dim/P_sf"/>
</dbReference>
<dbReference type="Gene3D" id="1.10.287.130">
    <property type="match status" value="1"/>
</dbReference>
<dbReference type="EMBL" id="JAUFQS010000007">
    <property type="protein sequence ID" value="MDN3687795.1"/>
    <property type="molecule type" value="Genomic_DNA"/>
</dbReference>
<name>A0ABT8C7T1_9BACT</name>
<evidence type="ECO:0000256" key="1">
    <source>
        <dbReference type="SAM" id="Coils"/>
    </source>
</evidence>
<comment type="caution">
    <text evidence="2">The sequence shown here is derived from an EMBL/GenBank/DDBJ whole genome shotgun (WGS) entry which is preliminary data.</text>
</comment>
<keyword evidence="1" id="KW-0175">Coiled coil</keyword>
<protein>
    <submittedName>
        <fullName evidence="2">HAMP domain-containing histidine kinase</fullName>
    </submittedName>
</protein>
<dbReference type="GO" id="GO:0016301">
    <property type="term" value="F:kinase activity"/>
    <property type="evidence" value="ECO:0007669"/>
    <property type="project" value="UniProtKB-KW"/>
</dbReference>